<name>A0ABR0VJ03_REHGL</name>
<organism evidence="2 3">
    <name type="scientific">Rehmannia glutinosa</name>
    <name type="common">Chinese foxglove</name>
    <dbReference type="NCBI Taxonomy" id="99300"/>
    <lineage>
        <taxon>Eukaryota</taxon>
        <taxon>Viridiplantae</taxon>
        <taxon>Streptophyta</taxon>
        <taxon>Embryophyta</taxon>
        <taxon>Tracheophyta</taxon>
        <taxon>Spermatophyta</taxon>
        <taxon>Magnoliopsida</taxon>
        <taxon>eudicotyledons</taxon>
        <taxon>Gunneridae</taxon>
        <taxon>Pentapetalae</taxon>
        <taxon>asterids</taxon>
        <taxon>lamiids</taxon>
        <taxon>Lamiales</taxon>
        <taxon>Orobanchaceae</taxon>
        <taxon>Rehmannieae</taxon>
        <taxon>Rehmannia</taxon>
    </lineage>
</organism>
<keyword evidence="3" id="KW-1185">Reference proteome</keyword>
<feature type="region of interest" description="Disordered" evidence="1">
    <location>
        <begin position="30"/>
        <end position="117"/>
    </location>
</feature>
<evidence type="ECO:0000256" key="1">
    <source>
        <dbReference type="SAM" id="MobiDB-lite"/>
    </source>
</evidence>
<dbReference type="EMBL" id="JABTTQ020001145">
    <property type="protein sequence ID" value="KAK6134583.1"/>
    <property type="molecule type" value="Genomic_DNA"/>
</dbReference>
<gene>
    <name evidence="2" type="ORF">DH2020_031677</name>
</gene>
<proteinExistence type="predicted"/>
<feature type="compositionally biased region" description="Polar residues" evidence="1">
    <location>
        <begin position="30"/>
        <end position="40"/>
    </location>
</feature>
<reference evidence="2 3" key="1">
    <citation type="journal article" date="2021" name="Comput. Struct. Biotechnol. J.">
        <title>De novo genome assembly of the potent medicinal plant Rehmannia glutinosa using nanopore technology.</title>
        <authorList>
            <person name="Ma L."/>
            <person name="Dong C."/>
            <person name="Song C."/>
            <person name="Wang X."/>
            <person name="Zheng X."/>
            <person name="Niu Y."/>
            <person name="Chen S."/>
            <person name="Feng W."/>
        </authorList>
    </citation>
    <scope>NUCLEOTIDE SEQUENCE [LARGE SCALE GENOMIC DNA]</scope>
    <source>
        <strain evidence="2">DH-2019</strain>
    </source>
</reference>
<accession>A0ABR0VJ03</accession>
<evidence type="ECO:0000313" key="3">
    <source>
        <dbReference type="Proteomes" id="UP001318860"/>
    </source>
</evidence>
<protein>
    <recommendedName>
        <fullName evidence="4">Late embryogenesis abundant protein</fullName>
    </recommendedName>
</protein>
<dbReference type="Proteomes" id="UP001318860">
    <property type="component" value="Unassembled WGS sequence"/>
</dbReference>
<evidence type="ECO:0008006" key="4">
    <source>
        <dbReference type="Google" id="ProtNLM"/>
    </source>
</evidence>
<feature type="compositionally biased region" description="Basic and acidic residues" evidence="1">
    <location>
        <begin position="153"/>
        <end position="162"/>
    </location>
</feature>
<feature type="compositionally biased region" description="Basic and acidic residues" evidence="1">
    <location>
        <begin position="100"/>
        <end position="112"/>
    </location>
</feature>
<feature type="compositionally biased region" description="Polar residues" evidence="1">
    <location>
        <begin position="86"/>
        <end position="98"/>
    </location>
</feature>
<feature type="region of interest" description="Disordered" evidence="1">
    <location>
        <begin position="148"/>
        <end position="193"/>
    </location>
</feature>
<evidence type="ECO:0000313" key="2">
    <source>
        <dbReference type="EMBL" id="KAK6134583.1"/>
    </source>
</evidence>
<sequence>MKRSNLTPHLKIHLITCPIKHAFNTRVAQRNTPHQYQGPTTPGKLSRKDGTLEGNQGGYGGSGISNTINQATNGPPQGGGLPNPGDSVTGNKATITTQPRRREDIDTEDAARDTAGSVAEMAKAGVVGAMETGLKMGEMAKQTMDGMWGAAKKTTENVRDSVADDGGDNNNNNRNSKQKQVDDLRRGPRGYNY</sequence>
<comment type="caution">
    <text evidence="2">The sequence shown here is derived from an EMBL/GenBank/DDBJ whole genome shotgun (WGS) entry which is preliminary data.</text>
</comment>